<name>A0A410MA18_9BACI</name>
<accession>A0A410MA18</accession>
<dbReference type="KEGG" id="hli:HLI_04755"/>
<keyword evidence="1" id="KW-0472">Membrane</keyword>
<feature type="transmembrane region" description="Helical" evidence="1">
    <location>
        <begin position="108"/>
        <end position="130"/>
    </location>
</feature>
<dbReference type="Pfam" id="PF10011">
    <property type="entry name" value="DUF2254"/>
    <property type="match status" value="1"/>
</dbReference>
<dbReference type="Proteomes" id="UP000287756">
    <property type="component" value="Chromosome"/>
</dbReference>
<gene>
    <name evidence="2" type="ORF">HLI_04755</name>
</gene>
<dbReference type="EMBL" id="CP026118">
    <property type="protein sequence ID" value="QAS51584.1"/>
    <property type="molecule type" value="Genomic_DNA"/>
</dbReference>
<reference evidence="2 3" key="1">
    <citation type="submission" date="2018-01" db="EMBL/GenBank/DDBJ databases">
        <title>The whole genome sequencing and assembly of Halobacillus litoralis ERB031 strain.</title>
        <authorList>
            <person name="Lee S.-J."/>
            <person name="Park M.-K."/>
            <person name="Kim J.-Y."/>
            <person name="Lee Y.-J."/>
            <person name="Yi H."/>
            <person name="Bahn Y.-S."/>
            <person name="Kim J.F."/>
            <person name="Lee D.-W."/>
        </authorList>
    </citation>
    <scope>NUCLEOTIDE SEQUENCE [LARGE SCALE GENOMIC DNA]</scope>
    <source>
        <strain evidence="2 3">ERB 031</strain>
    </source>
</reference>
<protein>
    <submittedName>
        <fullName evidence="2">DUF2254 domain-containing protein</fullName>
    </submittedName>
</protein>
<keyword evidence="1" id="KW-1133">Transmembrane helix</keyword>
<organism evidence="2 3">
    <name type="scientific">Halobacillus litoralis</name>
    <dbReference type="NCBI Taxonomy" id="45668"/>
    <lineage>
        <taxon>Bacteria</taxon>
        <taxon>Bacillati</taxon>
        <taxon>Bacillota</taxon>
        <taxon>Bacilli</taxon>
        <taxon>Bacillales</taxon>
        <taxon>Bacillaceae</taxon>
        <taxon>Halobacillus</taxon>
    </lineage>
</organism>
<proteinExistence type="predicted"/>
<evidence type="ECO:0000313" key="2">
    <source>
        <dbReference type="EMBL" id="QAS51584.1"/>
    </source>
</evidence>
<feature type="transmembrane region" description="Helical" evidence="1">
    <location>
        <begin position="65"/>
        <end position="88"/>
    </location>
</feature>
<dbReference type="AlphaFoldDB" id="A0A410MA18"/>
<dbReference type="InterPro" id="IPR018723">
    <property type="entry name" value="DUF2254_membrane"/>
</dbReference>
<keyword evidence="1" id="KW-0812">Transmembrane</keyword>
<dbReference type="OrthoDB" id="2955631at2"/>
<evidence type="ECO:0000313" key="3">
    <source>
        <dbReference type="Proteomes" id="UP000287756"/>
    </source>
</evidence>
<evidence type="ECO:0000256" key="1">
    <source>
        <dbReference type="SAM" id="Phobius"/>
    </source>
</evidence>
<feature type="transmembrane region" description="Helical" evidence="1">
    <location>
        <begin position="20"/>
        <end position="44"/>
    </location>
</feature>
<feature type="transmembrane region" description="Helical" evidence="1">
    <location>
        <begin position="142"/>
        <end position="160"/>
    </location>
</feature>
<sequence>MRATSNSGRFWVNVRDSFWFLPAIYGLISILAVIIVTIADFFLLPIIQDFVPNIVLTNQDIAKSLYSALITAILTMTTISFSTIMVVLTTYTTQFSPRTLQDFMKNRFTQHVLGVYSFSFVFVLLNLLILTEDKKKVMASPFFTVLISIVCLAFFVLFIHHSSRFVQVNNLISEIRNRTSTVIKTTYAEKSFHEETDWDQEVINDLRQQEPQVIAASHSGYIQQLQFKNLIEWAANEDAIVESEFQIGDYIQKGMPIFKCWCAREMEAEEKCQQYLLIGNERVDTQDIEFSIQKLVEIAVKAISPGINDPHTAINCINRIGSLLADLGSEYQPIRYYSDDKGHLRVIMEPKQFEEYLYMSFYQIRIYGSNDVSVMNGVIEALYQVAAVNGNDVKKDVWEFAEFLIKAVEVDRNGLDYKYFKKQVDKLSSACA</sequence>